<dbReference type="InterPro" id="IPR015847">
    <property type="entry name" value="ExoRNase_PH_dom2"/>
</dbReference>
<sequence>MDSYRPKKWADPDAKMQTESSELSEDAAARPDNRSQYSMRPVFIKTQMVNQAAGSAYIEIQNTKVIVAVYGPRHNPKMALSEEKGQLVCDFKYAPFATQTRRQSGQGDDERAMSSWLKDALITTVILEKFPKSVVEVFVTVLEADGGELAAAVIACSVALASARIEMYDLISAHEVVRTNSRILVDPTLEELNSCQSRLLLSFTQNLQEVTNILQAGNMSMSEFQEMYEACLNGCKHLHEIMLQKLKKSMKKRIK</sequence>
<dbReference type="GO" id="GO:0003723">
    <property type="term" value="F:RNA binding"/>
    <property type="evidence" value="ECO:0007669"/>
    <property type="project" value="UniProtKB-KW"/>
</dbReference>
<dbReference type="CDD" id="cd11371">
    <property type="entry name" value="RNase_PH_MTR3"/>
    <property type="match status" value="1"/>
</dbReference>
<dbReference type="GO" id="GO:0005730">
    <property type="term" value="C:nucleolus"/>
    <property type="evidence" value="ECO:0007669"/>
    <property type="project" value="TreeGrafter"/>
</dbReference>
<keyword evidence="6" id="KW-0271">Exosome</keyword>
<evidence type="ECO:0000256" key="2">
    <source>
        <dbReference type="ARBA" id="ARBA00004496"/>
    </source>
</evidence>
<dbReference type="InterPro" id="IPR036345">
    <property type="entry name" value="ExoRNase_PH_dom2_sf"/>
</dbReference>
<evidence type="ECO:0000259" key="11">
    <source>
        <dbReference type="Pfam" id="PF03725"/>
    </source>
</evidence>
<dbReference type="InterPro" id="IPR020568">
    <property type="entry name" value="Ribosomal_Su5_D2-typ_SF"/>
</dbReference>
<comment type="similarity">
    <text evidence="3">Belongs to the RNase PH family.</text>
</comment>
<feature type="domain" description="Exoribonuclease phosphorolytic" evidence="10">
    <location>
        <begin position="39"/>
        <end position="166"/>
    </location>
</feature>
<dbReference type="AlphaFoldDB" id="A0A6A7GAU8"/>
<keyword evidence="5" id="KW-0698">rRNA processing</keyword>
<feature type="region of interest" description="Disordered" evidence="9">
    <location>
        <begin position="1"/>
        <end position="34"/>
    </location>
</feature>
<proteinExistence type="evidence at transcript level"/>
<evidence type="ECO:0000256" key="5">
    <source>
        <dbReference type="ARBA" id="ARBA00022552"/>
    </source>
</evidence>
<dbReference type="InterPro" id="IPR027408">
    <property type="entry name" value="PNPase/RNase_PH_dom_sf"/>
</dbReference>
<dbReference type="GO" id="GO:0000177">
    <property type="term" value="C:cytoplasmic exosome (RNase complex)"/>
    <property type="evidence" value="ECO:0007669"/>
    <property type="project" value="TreeGrafter"/>
</dbReference>
<feature type="compositionally biased region" description="Basic and acidic residues" evidence="9">
    <location>
        <begin position="1"/>
        <end position="16"/>
    </location>
</feature>
<protein>
    <submittedName>
        <fullName evidence="12">Exosome complex component MTR3-like</fullName>
    </submittedName>
</protein>
<evidence type="ECO:0000256" key="7">
    <source>
        <dbReference type="ARBA" id="ARBA00022884"/>
    </source>
</evidence>
<keyword evidence="8" id="KW-0539">Nucleus</keyword>
<dbReference type="GO" id="GO:0016075">
    <property type="term" value="P:rRNA catabolic process"/>
    <property type="evidence" value="ECO:0007669"/>
    <property type="project" value="TreeGrafter"/>
</dbReference>
<dbReference type="Gene3D" id="3.30.230.70">
    <property type="entry name" value="GHMP Kinase, N-terminal domain"/>
    <property type="match status" value="1"/>
</dbReference>
<name>A0A6A7GAU8_9CRUS</name>
<evidence type="ECO:0000259" key="10">
    <source>
        <dbReference type="Pfam" id="PF01138"/>
    </source>
</evidence>
<dbReference type="SUPFAM" id="SSF54211">
    <property type="entry name" value="Ribosomal protein S5 domain 2-like"/>
    <property type="match status" value="1"/>
</dbReference>
<dbReference type="SUPFAM" id="SSF55666">
    <property type="entry name" value="Ribonuclease PH domain 2-like"/>
    <property type="match status" value="1"/>
</dbReference>
<evidence type="ECO:0000256" key="4">
    <source>
        <dbReference type="ARBA" id="ARBA00022490"/>
    </source>
</evidence>
<dbReference type="PANTHER" id="PTHR11953">
    <property type="entry name" value="EXOSOME COMPLEX COMPONENT"/>
    <property type="match status" value="1"/>
</dbReference>
<dbReference type="PANTHER" id="PTHR11953:SF2">
    <property type="entry name" value="EXOSOME COMPLEX COMPONENT MTR3"/>
    <property type="match status" value="1"/>
</dbReference>
<dbReference type="InterPro" id="IPR050080">
    <property type="entry name" value="RNase_PH"/>
</dbReference>
<evidence type="ECO:0000313" key="12">
    <source>
        <dbReference type="EMBL" id="LAC26665.1"/>
    </source>
</evidence>
<comment type="subcellular location">
    <subcellularLocation>
        <location evidence="2">Cytoplasm</location>
    </subcellularLocation>
    <subcellularLocation>
        <location evidence="1">Nucleus</location>
    </subcellularLocation>
</comment>
<dbReference type="GO" id="GO:0071051">
    <property type="term" value="P:poly(A)-dependent snoRNA 3'-end processing"/>
    <property type="evidence" value="ECO:0007669"/>
    <property type="project" value="TreeGrafter"/>
</dbReference>
<evidence type="ECO:0000256" key="3">
    <source>
        <dbReference type="ARBA" id="ARBA00006678"/>
    </source>
</evidence>
<keyword evidence="4" id="KW-0963">Cytoplasm</keyword>
<dbReference type="EMBL" id="IACT01007551">
    <property type="protein sequence ID" value="LAC26665.1"/>
    <property type="molecule type" value="mRNA"/>
</dbReference>
<accession>A0A6A7GAU8</accession>
<organism evidence="12">
    <name type="scientific">Hirondellea gigas</name>
    <dbReference type="NCBI Taxonomy" id="1518452"/>
    <lineage>
        <taxon>Eukaryota</taxon>
        <taxon>Metazoa</taxon>
        <taxon>Ecdysozoa</taxon>
        <taxon>Arthropoda</taxon>
        <taxon>Crustacea</taxon>
        <taxon>Multicrustacea</taxon>
        <taxon>Malacostraca</taxon>
        <taxon>Eumalacostraca</taxon>
        <taxon>Peracarida</taxon>
        <taxon>Amphipoda</taxon>
        <taxon>Amphilochidea</taxon>
        <taxon>Lysianassida</taxon>
        <taxon>Lysianassidira</taxon>
        <taxon>Lysianassoidea</taxon>
        <taxon>Lysianassidae</taxon>
        <taxon>Hirondellea</taxon>
    </lineage>
</organism>
<dbReference type="Pfam" id="PF03725">
    <property type="entry name" value="RNase_PH_C"/>
    <property type="match status" value="1"/>
</dbReference>
<keyword evidence="7" id="KW-0694">RNA-binding</keyword>
<evidence type="ECO:0000256" key="9">
    <source>
        <dbReference type="SAM" id="MobiDB-lite"/>
    </source>
</evidence>
<reference evidence="12" key="1">
    <citation type="submission" date="2017-11" db="EMBL/GenBank/DDBJ databases">
        <title>The sensing device of the deep-sea amphipod.</title>
        <authorList>
            <person name="Kobayashi H."/>
            <person name="Nagahama T."/>
            <person name="Arai W."/>
            <person name="Sasagawa Y."/>
            <person name="Umeda M."/>
            <person name="Hayashi T."/>
            <person name="Nikaido I."/>
            <person name="Watanabe H."/>
            <person name="Oguri K."/>
            <person name="Kitazato H."/>
            <person name="Fujioka K."/>
            <person name="Kido Y."/>
            <person name="Takami H."/>
        </authorList>
    </citation>
    <scope>NUCLEOTIDE SEQUENCE</scope>
    <source>
        <tissue evidence="12">Whole body</tissue>
    </source>
</reference>
<dbReference type="Pfam" id="PF01138">
    <property type="entry name" value="RNase_PH"/>
    <property type="match status" value="1"/>
</dbReference>
<dbReference type="GO" id="GO:0000176">
    <property type="term" value="C:nuclear exosome (RNase complex)"/>
    <property type="evidence" value="ECO:0007669"/>
    <property type="project" value="TreeGrafter"/>
</dbReference>
<evidence type="ECO:0000256" key="6">
    <source>
        <dbReference type="ARBA" id="ARBA00022835"/>
    </source>
</evidence>
<dbReference type="GO" id="GO:0006364">
    <property type="term" value="P:rRNA processing"/>
    <property type="evidence" value="ECO:0007669"/>
    <property type="project" value="UniProtKB-KW"/>
</dbReference>
<feature type="domain" description="Exoribonuclease phosphorolytic" evidence="11">
    <location>
        <begin position="170"/>
        <end position="229"/>
    </location>
</feature>
<dbReference type="GO" id="GO:0034475">
    <property type="term" value="P:U4 snRNA 3'-end processing"/>
    <property type="evidence" value="ECO:0007669"/>
    <property type="project" value="TreeGrafter"/>
</dbReference>
<evidence type="ECO:0000256" key="8">
    <source>
        <dbReference type="ARBA" id="ARBA00023242"/>
    </source>
</evidence>
<dbReference type="InterPro" id="IPR001247">
    <property type="entry name" value="ExoRNase_PH_dom1"/>
</dbReference>
<dbReference type="GO" id="GO:0071028">
    <property type="term" value="P:nuclear mRNA surveillance"/>
    <property type="evidence" value="ECO:0007669"/>
    <property type="project" value="TreeGrafter"/>
</dbReference>
<evidence type="ECO:0000256" key="1">
    <source>
        <dbReference type="ARBA" id="ARBA00004123"/>
    </source>
</evidence>